<dbReference type="PANTHER" id="PTHR10210:SF32">
    <property type="entry name" value="RIBOSE-PHOSPHATE PYROPHOSPHOKINASE 2"/>
    <property type="match status" value="1"/>
</dbReference>
<evidence type="ECO:0000256" key="11">
    <source>
        <dbReference type="ARBA" id="ARBA00049535"/>
    </source>
</evidence>
<dbReference type="FunFam" id="3.40.50.2020:FF:000007">
    <property type="entry name" value="Ribose-phosphate pyrophosphokinase"/>
    <property type="match status" value="1"/>
</dbReference>
<dbReference type="GO" id="GO:0006015">
    <property type="term" value="P:5-phosphoribose 1-diphosphate biosynthetic process"/>
    <property type="evidence" value="ECO:0000318"/>
    <property type="project" value="GO_Central"/>
</dbReference>
<evidence type="ECO:0000256" key="7">
    <source>
        <dbReference type="ARBA" id="ARBA00022741"/>
    </source>
</evidence>
<keyword evidence="5" id="KW-0479">Metal-binding</keyword>
<evidence type="ECO:0000256" key="1">
    <source>
        <dbReference type="ARBA" id="ARBA00004996"/>
    </source>
</evidence>
<organism evidence="13 14">
    <name type="scientific">Thalassiosira pseudonana</name>
    <name type="common">Marine diatom</name>
    <name type="synonym">Cyclotella nana</name>
    <dbReference type="NCBI Taxonomy" id="35128"/>
    <lineage>
        <taxon>Eukaryota</taxon>
        <taxon>Sar</taxon>
        <taxon>Stramenopiles</taxon>
        <taxon>Ochrophyta</taxon>
        <taxon>Bacillariophyta</taxon>
        <taxon>Coscinodiscophyceae</taxon>
        <taxon>Thalassiosirophycidae</taxon>
        <taxon>Thalassiosirales</taxon>
        <taxon>Thalassiosiraceae</taxon>
        <taxon>Thalassiosira</taxon>
    </lineage>
</organism>
<keyword evidence="8" id="KW-0418">Kinase</keyword>
<evidence type="ECO:0000256" key="10">
    <source>
        <dbReference type="ARBA" id="ARBA00022842"/>
    </source>
</evidence>
<comment type="pathway">
    <text evidence="1">Metabolic intermediate biosynthesis; 5-phospho-alpha-D-ribose 1-diphosphate biosynthesis; 5-phospho-alpha-D-ribose 1-diphosphate from D-ribose 5-phosphate (route I): step 1/1.</text>
</comment>
<dbReference type="GeneID" id="7453011"/>
<dbReference type="PaxDb" id="35128-Thaps37156"/>
<dbReference type="GO" id="GO:0005737">
    <property type="term" value="C:cytoplasm"/>
    <property type="evidence" value="ECO:0000318"/>
    <property type="project" value="GO_Central"/>
</dbReference>
<dbReference type="InterPro" id="IPR029057">
    <property type="entry name" value="PRTase-like"/>
</dbReference>
<comment type="similarity">
    <text evidence="2">Belongs to the ribose-phosphate pyrophosphokinase family.</text>
</comment>
<reference evidence="13 14" key="1">
    <citation type="journal article" date="2004" name="Science">
        <title>The genome of the diatom Thalassiosira pseudonana: ecology, evolution, and metabolism.</title>
        <authorList>
            <person name="Armbrust E.V."/>
            <person name="Berges J.A."/>
            <person name="Bowler C."/>
            <person name="Green B.R."/>
            <person name="Martinez D."/>
            <person name="Putnam N.H."/>
            <person name="Zhou S."/>
            <person name="Allen A.E."/>
            <person name="Apt K.E."/>
            <person name="Bechner M."/>
            <person name="Brzezinski M.A."/>
            <person name="Chaal B.K."/>
            <person name="Chiovitti A."/>
            <person name="Davis A.K."/>
            <person name="Demarest M.S."/>
            <person name="Detter J.C."/>
            <person name="Glavina T."/>
            <person name="Goodstein D."/>
            <person name="Hadi M.Z."/>
            <person name="Hellsten U."/>
            <person name="Hildebrand M."/>
            <person name="Jenkins B.D."/>
            <person name="Jurka J."/>
            <person name="Kapitonov V.V."/>
            <person name="Kroger N."/>
            <person name="Lau W.W."/>
            <person name="Lane T.W."/>
            <person name="Larimer F.W."/>
            <person name="Lippmeier J.C."/>
            <person name="Lucas S."/>
            <person name="Medina M."/>
            <person name="Montsant A."/>
            <person name="Obornik M."/>
            <person name="Parker M.S."/>
            <person name="Palenik B."/>
            <person name="Pazour G.J."/>
            <person name="Richardson P.M."/>
            <person name="Rynearson T.A."/>
            <person name="Saito M.A."/>
            <person name="Schwartz D.C."/>
            <person name="Thamatrakoln K."/>
            <person name="Valentin K."/>
            <person name="Vardi A."/>
            <person name="Wilkerson F.P."/>
            <person name="Rokhsar D.S."/>
        </authorList>
    </citation>
    <scope>NUCLEOTIDE SEQUENCE [LARGE SCALE GENOMIC DNA]</scope>
    <source>
        <strain evidence="13 14">CCMP1335</strain>
    </source>
</reference>
<gene>
    <name evidence="13" type="ORF">THAPSDRAFT_37156</name>
</gene>
<dbReference type="STRING" id="35128.B8CB80"/>
<sequence>LFALPSSEHLGKEMAFLLGSNLNAIEVGSYSDGETNVKIEDAVRGKNVFVVCTTVTTDAIMELLLTVSALRRGSAKRICIVIPYYGYCRQDRRTGMKREPIAAADMAKLLEEMGVDSVICMDLHNPLLKGFFSPTIPVDHLVPGPVAAAYFYEELFGVTVVAAHENQVFRANVFRNALQKLSGNDDIRVALVSNSRALNAHTMSNSATVVGDVEGRQCIIVDDIINTGGTMMKAINILNEAGADSVYAWATHGVLHLPENNAPEMFQSMEGLKFLLVSNSVAVDKELPPKIRKLSVAPLLAEAIARALRHDSIKEIMNMKLPDSEK</sequence>
<dbReference type="NCBIfam" id="TIGR01251">
    <property type="entry name" value="ribP_PPkin"/>
    <property type="match status" value="1"/>
</dbReference>
<dbReference type="InterPro" id="IPR000836">
    <property type="entry name" value="PRTase_dom"/>
</dbReference>
<keyword evidence="14" id="KW-1185">Reference proteome</keyword>
<dbReference type="Pfam" id="PF14572">
    <property type="entry name" value="Pribosyl_synth"/>
    <property type="match status" value="1"/>
</dbReference>
<dbReference type="OMA" id="LHADQVH"/>
<protein>
    <recommendedName>
        <fullName evidence="3">ribose-phosphate diphosphokinase</fullName>
        <ecNumber evidence="3">2.7.6.1</ecNumber>
    </recommendedName>
</protein>
<dbReference type="InterPro" id="IPR005946">
    <property type="entry name" value="Rib-P_diPkinase"/>
</dbReference>
<feature type="domain" description="Ribose-phosphate pyrophosphokinase N-terminal" evidence="12">
    <location>
        <begin position="1"/>
        <end position="114"/>
    </location>
</feature>
<dbReference type="GO" id="GO:0002189">
    <property type="term" value="C:ribose phosphate diphosphokinase complex"/>
    <property type="evidence" value="ECO:0000318"/>
    <property type="project" value="GO_Central"/>
</dbReference>
<comment type="catalytic activity">
    <reaction evidence="11">
        <text>D-ribose 5-phosphate + ATP = 5-phospho-alpha-D-ribose 1-diphosphate + AMP + H(+)</text>
        <dbReference type="Rhea" id="RHEA:15609"/>
        <dbReference type="ChEBI" id="CHEBI:15378"/>
        <dbReference type="ChEBI" id="CHEBI:30616"/>
        <dbReference type="ChEBI" id="CHEBI:58017"/>
        <dbReference type="ChEBI" id="CHEBI:78346"/>
        <dbReference type="ChEBI" id="CHEBI:456215"/>
        <dbReference type="EC" id="2.7.6.1"/>
    </reaction>
</comment>
<evidence type="ECO:0000256" key="8">
    <source>
        <dbReference type="ARBA" id="ARBA00022777"/>
    </source>
</evidence>
<dbReference type="Pfam" id="PF13793">
    <property type="entry name" value="Pribosyltran_N"/>
    <property type="match status" value="1"/>
</dbReference>
<dbReference type="EC" id="2.7.6.1" evidence="3"/>
<proteinExistence type="inferred from homology"/>
<dbReference type="KEGG" id="tps:THAPSDRAFT_37156"/>
<dbReference type="Gene3D" id="3.40.50.2020">
    <property type="match status" value="2"/>
</dbReference>
<dbReference type="PANTHER" id="PTHR10210">
    <property type="entry name" value="RIBOSE-PHOSPHATE DIPHOSPHOKINASE FAMILY MEMBER"/>
    <property type="match status" value="1"/>
</dbReference>
<dbReference type="HOGENOM" id="CLU_033546_2_0_1"/>
<feature type="non-terminal residue" evidence="13">
    <location>
        <position position="326"/>
    </location>
</feature>
<dbReference type="GO" id="GO:0000287">
    <property type="term" value="F:magnesium ion binding"/>
    <property type="evidence" value="ECO:0007669"/>
    <property type="project" value="InterPro"/>
</dbReference>
<dbReference type="GO" id="GO:0016301">
    <property type="term" value="F:kinase activity"/>
    <property type="evidence" value="ECO:0007669"/>
    <property type="project" value="UniProtKB-KW"/>
</dbReference>
<keyword evidence="9" id="KW-0067">ATP-binding</keyword>
<evidence type="ECO:0000256" key="2">
    <source>
        <dbReference type="ARBA" id="ARBA00006478"/>
    </source>
</evidence>
<dbReference type="RefSeq" id="XP_002293535.1">
    <property type="nucleotide sequence ID" value="XM_002293499.1"/>
</dbReference>
<name>B8CB80_THAPS</name>
<dbReference type="eggNOG" id="KOG1448">
    <property type="taxonomic scope" value="Eukaryota"/>
</dbReference>
<evidence type="ECO:0000256" key="9">
    <source>
        <dbReference type="ARBA" id="ARBA00022840"/>
    </source>
</evidence>
<dbReference type="CDD" id="cd06223">
    <property type="entry name" value="PRTases_typeI"/>
    <property type="match status" value="1"/>
</dbReference>
<dbReference type="EMBL" id="CM000648">
    <property type="protein sequence ID" value="EED89271.1"/>
    <property type="molecule type" value="Genomic_DNA"/>
</dbReference>
<evidence type="ECO:0000256" key="6">
    <source>
        <dbReference type="ARBA" id="ARBA00022727"/>
    </source>
</evidence>
<dbReference type="AlphaFoldDB" id="B8CB80"/>
<dbReference type="SUPFAM" id="SSF53271">
    <property type="entry name" value="PRTase-like"/>
    <property type="match status" value="2"/>
</dbReference>
<accession>B8CB80</accession>
<evidence type="ECO:0000256" key="5">
    <source>
        <dbReference type="ARBA" id="ARBA00022723"/>
    </source>
</evidence>
<dbReference type="InterPro" id="IPR029099">
    <property type="entry name" value="Pribosyltran_N"/>
</dbReference>
<keyword evidence="4 13" id="KW-0808">Transferase</keyword>
<keyword evidence="7" id="KW-0547">Nucleotide-binding</keyword>
<dbReference type="GO" id="GO:0005524">
    <property type="term" value="F:ATP binding"/>
    <property type="evidence" value="ECO:0007669"/>
    <property type="project" value="UniProtKB-KW"/>
</dbReference>
<dbReference type="Proteomes" id="UP000001449">
    <property type="component" value="Chromosome 13"/>
</dbReference>
<evidence type="ECO:0000313" key="13">
    <source>
        <dbReference type="EMBL" id="EED89271.1"/>
    </source>
</evidence>
<evidence type="ECO:0000313" key="14">
    <source>
        <dbReference type="Proteomes" id="UP000001449"/>
    </source>
</evidence>
<dbReference type="InParanoid" id="B8CB80"/>
<keyword evidence="10" id="KW-0460">Magnesium</keyword>
<dbReference type="GO" id="GO:0006164">
    <property type="term" value="P:purine nucleotide biosynthetic process"/>
    <property type="evidence" value="ECO:0000318"/>
    <property type="project" value="GO_Central"/>
</dbReference>
<dbReference type="GO" id="GO:0004749">
    <property type="term" value="F:ribose phosphate diphosphokinase activity"/>
    <property type="evidence" value="ECO:0000318"/>
    <property type="project" value="GO_Central"/>
</dbReference>
<evidence type="ECO:0000256" key="3">
    <source>
        <dbReference type="ARBA" id="ARBA00013247"/>
    </source>
</evidence>
<evidence type="ECO:0000259" key="12">
    <source>
        <dbReference type="Pfam" id="PF13793"/>
    </source>
</evidence>
<evidence type="ECO:0000256" key="4">
    <source>
        <dbReference type="ARBA" id="ARBA00022679"/>
    </source>
</evidence>
<dbReference type="SMART" id="SM01400">
    <property type="entry name" value="Pribosyltran_N"/>
    <property type="match status" value="1"/>
</dbReference>
<keyword evidence="6" id="KW-0545">Nucleotide biosynthesis</keyword>
<reference evidence="13 14" key="2">
    <citation type="journal article" date="2008" name="Nature">
        <title>The Phaeodactylum genome reveals the evolutionary history of diatom genomes.</title>
        <authorList>
            <person name="Bowler C."/>
            <person name="Allen A.E."/>
            <person name="Badger J.H."/>
            <person name="Grimwood J."/>
            <person name="Jabbari K."/>
            <person name="Kuo A."/>
            <person name="Maheswari U."/>
            <person name="Martens C."/>
            <person name="Maumus F."/>
            <person name="Otillar R.P."/>
            <person name="Rayko E."/>
            <person name="Salamov A."/>
            <person name="Vandepoele K."/>
            <person name="Beszteri B."/>
            <person name="Gruber A."/>
            <person name="Heijde M."/>
            <person name="Katinka M."/>
            <person name="Mock T."/>
            <person name="Valentin K."/>
            <person name="Verret F."/>
            <person name="Berges J.A."/>
            <person name="Brownlee C."/>
            <person name="Cadoret J.P."/>
            <person name="Chiovitti A."/>
            <person name="Choi C.J."/>
            <person name="Coesel S."/>
            <person name="De Martino A."/>
            <person name="Detter J.C."/>
            <person name="Durkin C."/>
            <person name="Falciatore A."/>
            <person name="Fournet J."/>
            <person name="Haruta M."/>
            <person name="Huysman M.J."/>
            <person name="Jenkins B.D."/>
            <person name="Jiroutova K."/>
            <person name="Jorgensen R.E."/>
            <person name="Joubert Y."/>
            <person name="Kaplan A."/>
            <person name="Kroger N."/>
            <person name="Kroth P.G."/>
            <person name="La Roche J."/>
            <person name="Lindquist E."/>
            <person name="Lommer M."/>
            <person name="Martin-Jezequel V."/>
            <person name="Lopez P.J."/>
            <person name="Lucas S."/>
            <person name="Mangogna M."/>
            <person name="McGinnis K."/>
            <person name="Medlin L.K."/>
            <person name="Montsant A."/>
            <person name="Oudot-Le Secq M.P."/>
            <person name="Napoli C."/>
            <person name="Obornik M."/>
            <person name="Parker M.S."/>
            <person name="Petit J.L."/>
            <person name="Porcel B.M."/>
            <person name="Poulsen N."/>
            <person name="Robison M."/>
            <person name="Rychlewski L."/>
            <person name="Rynearson T.A."/>
            <person name="Schmutz J."/>
            <person name="Shapiro H."/>
            <person name="Siaut M."/>
            <person name="Stanley M."/>
            <person name="Sussman M.R."/>
            <person name="Taylor A.R."/>
            <person name="Vardi A."/>
            <person name="von Dassow P."/>
            <person name="Vyverman W."/>
            <person name="Willis A."/>
            <person name="Wyrwicz L.S."/>
            <person name="Rokhsar D.S."/>
            <person name="Weissenbach J."/>
            <person name="Armbrust E.V."/>
            <person name="Green B.R."/>
            <person name="Van de Peer Y."/>
            <person name="Grigoriev I.V."/>
        </authorList>
    </citation>
    <scope>NUCLEOTIDE SEQUENCE [LARGE SCALE GENOMIC DNA]</scope>
    <source>
        <strain evidence="13 14">CCMP1335</strain>
    </source>
</reference>